<organism evidence="2 3">
    <name type="scientific">Orchesella dallaii</name>
    <dbReference type="NCBI Taxonomy" id="48710"/>
    <lineage>
        <taxon>Eukaryota</taxon>
        <taxon>Metazoa</taxon>
        <taxon>Ecdysozoa</taxon>
        <taxon>Arthropoda</taxon>
        <taxon>Hexapoda</taxon>
        <taxon>Collembola</taxon>
        <taxon>Entomobryomorpha</taxon>
        <taxon>Entomobryoidea</taxon>
        <taxon>Orchesellidae</taxon>
        <taxon>Orchesellinae</taxon>
        <taxon>Orchesella</taxon>
    </lineage>
</organism>
<dbReference type="Proteomes" id="UP001642540">
    <property type="component" value="Unassembled WGS sequence"/>
</dbReference>
<evidence type="ECO:0000313" key="2">
    <source>
        <dbReference type="EMBL" id="CAL8087892.1"/>
    </source>
</evidence>
<gene>
    <name evidence="2" type="ORF">ODALV1_LOCUS6883</name>
</gene>
<feature type="compositionally biased region" description="Low complexity" evidence="1">
    <location>
        <begin position="404"/>
        <end position="435"/>
    </location>
</feature>
<feature type="compositionally biased region" description="Low complexity" evidence="1">
    <location>
        <begin position="358"/>
        <end position="374"/>
    </location>
</feature>
<dbReference type="EMBL" id="CAXLJM020000022">
    <property type="protein sequence ID" value="CAL8087892.1"/>
    <property type="molecule type" value="Genomic_DNA"/>
</dbReference>
<feature type="compositionally biased region" description="Low complexity" evidence="1">
    <location>
        <begin position="455"/>
        <end position="481"/>
    </location>
</feature>
<keyword evidence="3" id="KW-1185">Reference proteome</keyword>
<feature type="compositionally biased region" description="Basic and acidic residues" evidence="1">
    <location>
        <begin position="508"/>
        <end position="526"/>
    </location>
</feature>
<evidence type="ECO:0000313" key="3">
    <source>
        <dbReference type="Proteomes" id="UP001642540"/>
    </source>
</evidence>
<proteinExistence type="predicted"/>
<feature type="compositionally biased region" description="Low complexity" evidence="1">
    <location>
        <begin position="326"/>
        <end position="337"/>
    </location>
</feature>
<name>A0ABP1Q3C8_9HEXA</name>
<evidence type="ECO:0000256" key="1">
    <source>
        <dbReference type="SAM" id="MobiDB-lite"/>
    </source>
</evidence>
<accession>A0ABP1Q3C8</accession>
<reference evidence="2 3" key="1">
    <citation type="submission" date="2024-08" db="EMBL/GenBank/DDBJ databases">
        <authorList>
            <person name="Cucini C."/>
            <person name="Frati F."/>
        </authorList>
    </citation>
    <scope>NUCLEOTIDE SEQUENCE [LARGE SCALE GENOMIC DNA]</scope>
</reference>
<protein>
    <submittedName>
        <fullName evidence="2">Uncharacterized protein</fullName>
    </submittedName>
</protein>
<feature type="region of interest" description="Disordered" evidence="1">
    <location>
        <begin position="262"/>
        <end position="532"/>
    </location>
</feature>
<sequence>MLVCMSISVSSFPFSSLIETCWFDITTFLKMTTTSLCPHLVQEYFERVSDIMTTYRPQILKQVVYDKISENLVLRGAVRPEEHEKVIQCSDLEGQTSQMLVVIQNRMWGLENLLASFMEEHISPWLTQEMFRAYMDHLVNPLKKRRESQVCQCVQISNSILYRGWVKALKSLDSWILKTGASLGFMSQALYPTDNMLAFLNDKLAVYTGGDSASQDDLSPYGFAPNASGEVQVAELEEDDFDDLFSLSASLNVAYHSNTNIAIEGPQPQLSIEAPPTPTKEPDTQYDQAFDRTAAQSPNDKTDAAASEKANGRPPLDPNRRRRSTDSLAADANNASSEPPKVTEKKLKQQQDLIARLSAPKSAKPSSTSVTTTPIRLRHSKSIESSKLASKQRPRSAEFHRTKSYSSSHQSPISPTSSSSTISNASATGSSTNVSKSDKATTGKTTGFVRSKSNVPSSPKSRISKSSSKSKPTAVTKPTVKQGKISIDEEDNHDDGKIESQSTNAQVDKPESQISEEKELPKRSVSESDYEYVPFDPDDVEYDDDLELPEGISNLLLSNTIFGSKIAEDESTKNFDYYQLTHFDSDDE</sequence>
<comment type="caution">
    <text evidence="2">The sequence shown here is derived from an EMBL/GenBank/DDBJ whole genome shotgun (WGS) entry which is preliminary data.</text>
</comment>